<dbReference type="RefSeq" id="XP_017869767.1">
    <property type="nucleotide sequence ID" value="XM_018014278.1"/>
</dbReference>
<dbReference type="InterPro" id="IPR001841">
    <property type="entry name" value="Znf_RING"/>
</dbReference>
<dbReference type="SMART" id="SM00184">
    <property type="entry name" value="RING"/>
    <property type="match status" value="1"/>
</dbReference>
<reference evidence="6" key="2">
    <citation type="journal article" date="2016" name="G3 (Bethesda)">
        <title>Genome Evolution in Three Species of Cactophilic Drosophila.</title>
        <authorList>
            <person name="Sanchez-Flores A."/>
            <person name="Penazola F."/>
            <person name="Carpinteyro-Ponce J."/>
            <person name="Nazario-Yepiz N."/>
            <person name="Abreu-Goodger C."/>
            <person name="Machado C.A."/>
            <person name="Markow T.A."/>
        </authorList>
    </citation>
    <scope>NUCLEOTIDE SEQUENCE [LARGE SCALE GENOMIC DNA]</scope>
</reference>
<reference evidence="7" key="3">
    <citation type="submission" date="2025-08" db="UniProtKB">
        <authorList>
            <consortium name="RefSeq"/>
        </authorList>
    </citation>
    <scope>IDENTIFICATION</scope>
    <source>
        <tissue evidence="7">Whole organism</tissue>
    </source>
</reference>
<dbReference type="InterPro" id="IPR013083">
    <property type="entry name" value="Znf_RING/FYVE/PHD"/>
</dbReference>
<evidence type="ECO:0000256" key="4">
    <source>
        <dbReference type="SAM" id="MobiDB-lite"/>
    </source>
</evidence>
<accession>A0ABM1PRD1</accession>
<keyword evidence="6" id="KW-1185">Reference proteome</keyword>
<keyword evidence="1 3" id="KW-0863">Zinc-finger</keyword>
<dbReference type="SUPFAM" id="SSF57850">
    <property type="entry name" value="RING/U-box"/>
    <property type="match status" value="1"/>
</dbReference>
<evidence type="ECO:0000256" key="3">
    <source>
        <dbReference type="PROSITE-ProRule" id="PRU00175"/>
    </source>
</evidence>
<feature type="domain" description="RING-type" evidence="5">
    <location>
        <begin position="20"/>
        <end position="61"/>
    </location>
</feature>
<feature type="region of interest" description="Disordered" evidence="4">
    <location>
        <begin position="79"/>
        <end position="115"/>
    </location>
</feature>
<keyword evidence="1 3" id="KW-0479">Metal-binding</keyword>
<dbReference type="PANTHER" id="PTHR46569:SF1">
    <property type="entry name" value="E3 UBIQUITIN-PROTEIN LIGASE RFWD3-RELATED"/>
    <property type="match status" value="1"/>
</dbReference>
<reference evidence="6" key="1">
    <citation type="journal article" date="1997" name="Nucleic Acids Res.">
        <title>tRNAscan-SE: a program for improved detection of transfer RNA genes in genomic sequence.</title>
        <authorList>
            <person name="Lowe T.M."/>
            <person name="Eddy S.R."/>
        </authorList>
    </citation>
    <scope>NUCLEOTIDE SEQUENCE [LARGE SCALE GENOMIC DNA]</scope>
</reference>
<dbReference type="InterPro" id="IPR052639">
    <property type="entry name" value="TRAIP_ubiq-protein_ligase"/>
</dbReference>
<gene>
    <name evidence="7" type="primary">LOC108618303</name>
</gene>
<protein>
    <submittedName>
        <fullName evidence="7">ERAD-associated E3 ubiquitin-protein ligase HRD1B</fullName>
    </submittedName>
</protein>
<dbReference type="GeneID" id="108618303"/>
<keyword evidence="2" id="KW-0862">Zinc</keyword>
<evidence type="ECO:0000313" key="7">
    <source>
        <dbReference type="RefSeq" id="XP_017869767.1"/>
    </source>
</evidence>
<evidence type="ECO:0000313" key="6">
    <source>
        <dbReference type="Proteomes" id="UP000694904"/>
    </source>
</evidence>
<dbReference type="Pfam" id="PF13639">
    <property type="entry name" value="zf-RING_2"/>
    <property type="match status" value="1"/>
</dbReference>
<dbReference type="PROSITE" id="PS50089">
    <property type="entry name" value="ZF_RING_2"/>
    <property type="match status" value="1"/>
</dbReference>
<evidence type="ECO:0000256" key="1">
    <source>
        <dbReference type="ARBA" id="ARBA00022771"/>
    </source>
</evidence>
<organism evidence="6 7">
    <name type="scientific">Drosophila arizonae</name>
    <name type="common">Fruit fly</name>
    <dbReference type="NCBI Taxonomy" id="7263"/>
    <lineage>
        <taxon>Eukaryota</taxon>
        <taxon>Metazoa</taxon>
        <taxon>Ecdysozoa</taxon>
        <taxon>Arthropoda</taxon>
        <taxon>Hexapoda</taxon>
        <taxon>Insecta</taxon>
        <taxon>Pterygota</taxon>
        <taxon>Neoptera</taxon>
        <taxon>Endopterygota</taxon>
        <taxon>Diptera</taxon>
        <taxon>Brachycera</taxon>
        <taxon>Muscomorpha</taxon>
        <taxon>Ephydroidea</taxon>
        <taxon>Drosophilidae</taxon>
        <taxon>Drosophila</taxon>
    </lineage>
</organism>
<dbReference type="Gene3D" id="3.30.40.10">
    <property type="entry name" value="Zinc/RING finger domain, C3HC4 (zinc finger)"/>
    <property type="match status" value="1"/>
</dbReference>
<name>A0ABM1PRD1_DROAR</name>
<evidence type="ECO:0000256" key="2">
    <source>
        <dbReference type="ARBA" id="ARBA00022833"/>
    </source>
</evidence>
<sequence>MCADRSRSSNRSRSSSHVSCTICSERYKASDQIYGGSCGHVFHWHCLQRWWEESNSCPVCRSRGREFFQLYLSFEEAEPIQSQSQNQNQSQGQSQSQSHTQNQSQSQGAGVRSAPDDLTSEFQNLLYETDLYKDEINYLNDQITFLKFKLALNSNSSSDSD</sequence>
<feature type="compositionally biased region" description="Low complexity" evidence="4">
    <location>
        <begin position="81"/>
        <end position="107"/>
    </location>
</feature>
<proteinExistence type="predicted"/>
<dbReference type="PANTHER" id="PTHR46569">
    <property type="entry name" value="E3 UBIQUITIN-PROTEIN LIGASE TRAIP"/>
    <property type="match status" value="1"/>
</dbReference>
<dbReference type="Proteomes" id="UP000694904">
    <property type="component" value="Chromosome X"/>
</dbReference>
<evidence type="ECO:0000259" key="5">
    <source>
        <dbReference type="PROSITE" id="PS50089"/>
    </source>
</evidence>